<evidence type="ECO:0008006" key="4">
    <source>
        <dbReference type="Google" id="ProtNLM"/>
    </source>
</evidence>
<protein>
    <recommendedName>
        <fullName evidence="4">Lipoprotein</fullName>
    </recommendedName>
</protein>
<accession>A0ABP9J8T3</accession>
<dbReference type="SUPFAM" id="SSF48498">
    <property type="entry name" value="Tetracyclin repressor-like, C-terminal domain"/>
    <property type="match status" value="1"/>
</dbReference>
<evidence type="ECO:0000313" key="2">
    <source>
        <dbReference type="EMBL" id="GAA5022703.1"/>
    </source>
</evidence>
<sequence length="133" mass="13601">MNSRRIAHTRGLVPTLAVGLSMTGCTSADPGETRRSANGQQGGLAEGGDSGRIARFLADSRLAGEHALARRLARAAEEGDLPAGTDPHALARYVMVVSEGNAVQAAAGAARAALHATVDIALQAIPRSPQIVN</sequence>
<keyword evidence="3" id="KW-1185">Reference proteome</keyword>
<comment type="caution">
    <text evidence="2">The sequence shown here is derived from an EMBL/GenBank/DDBJ whole genome shotgun (WGS) entry which is preliminary data.</text>
</comment>
<dbReference type="PROSITE" id="PS51257">
    <property type="entry name" value="PROKAR_LIPOPROTEIN"/>
    <property type="match status" value="1"/>
</dbReference>
<reference evidence="3" key="1">
    <citation type="journal article" date="2019" name="Int. J. Syst. Evol. Microbiol.">
        <title>The Global Catalogue of Microorganisms (GCM) 10K type strain sequencing project: providing services to taxonomists for standard genome sequencing and annotation.</title>
        <authorList>
            <consortium name="The Broad Institute Genomics Platform"/>
            <consortium name="The Broad Institute Genome Sequencing Center for Infectious Disease"/>
            <person name="Wu L."/>
            <person name="Ma J."/>
        </authorList>
    </citation>
    <scope>NUCLEOTIDE SEQUENCE [LARGE SCALE GENOMIC DNA]</scope>
    <source>
        <strain evidence="3">JCM 18409</strain>
    </source>
</reference>
<dbReference type="EMBL" id="BAABKB010000023">
    <property type="protein sequence ID" value="GAA5022703.1"/>
    <property type="molecule type" value="Genomic_DNA"/>
</dbReference>
<dbReference type="RefSeq" id="WP_345654852.1">
    <property type="nucleotide sequence ID" value="NZ_BAABKB010000023.1"/>
</dbReference>
<evidence type="ECO:0000256" key="1">
    <source>
        <dbReference type="SAM" id="MobiDB-lite"/>
    </source>
</evidence>
<dbReference type="Gene3D" id="1.10.357.10">
    <property type="entry name" value="Tetracycline Repressor, domain 2"/>
    <property type="match status" value="1"/>
</dbReference>
<feature type="region of interest" description="Disordered" evidence="1">
    <location>
        <begin position="24"/>
        <end position="50"/>
    </location>
</feature>
<feature type="compositionally biased region" description="Gly residues" evidence="1">
    <location>
        <begin position="40"/>
        <end position="50"/>
    </location>
</feature>
<name>A0ABP9J8T3_9ACTN</name>
<organism evidence="2 3">
    <name type="scientific">Streptomyces siamensis</name>
    <dbReference type="NCBI Taxonomy" id="1274986"/>
    <lineage>
        <taxon>Bacteria</taxon>
        <taxon>Bacillati</taxon>
        <taxon>Actinomycetota</taxon>
        <taxon>Actinomycetes</taxon>
        <taxon>Kitasatosporales</taxon>
        <taxon>Streptomycetaceae</taxon>
        <taxon>Streptomyces</taxon>
    </lineage>
</organism>
<dbReference type="InterPro" id="IPR036271">
    <property type="entry name" value="Tet_transcr_reg_TetR-rel_C_sf"/>
</dbReference>
<evidence type="ECO:0000313" key="3">
    <source>
        <dbReference type="Proteomes" id="UP001501759"/>
    </source>
</evidence>
<proteinExistence type="predicted"/>
<dbReference type="Proteomes" id="UP001501759">
    <property type="component" value="Unassembled WGS sequence"/>
</dbReference>
<gene>
    <name evidence="2" type="ORF">GCM10023335_54800</name>
</gene>